<dbReference type="GO" id="GO:0030488">
    <property type="term" value="P:tRNA methylation"/>
    <property type="evidence" value="ECO:0007669"/>
    <property type="project" value="TreeGrafter"/>
</dbReference>
<keyword evidence="15" id="KW-1185">Reference proteome</keyword>
<dbReference type="InterPro" id="IPR007197">
    <property type="entry name" value="rSAM"/>
</dbReference>
<dbReference type="Proteomes" id="UP000198284">
    <property type="component" value="Unassembled WGS sequence"/>
</dbReference>
<comment type="subcellular location">
    <subcellularLocation>
        <location evidence="2">Cytoplasm</location>
    </subcellularLocation>
</comment>
<evidence type="ECO:0000256" key="5">
    <source>
        <dbReference type="ARBA" id="ARBA00022490"/>
    </source>
</evidence>
<dbReference type="SFLD" id="SFLDG01062">
    <property type="entry name" value="methyltransferase_(Class_A)"/>
    <property type="match status" value="1"/>
</dbReference>
<dbReference type="GO" id="GO:0051539">
    <property type="term" value="F:4 iron, 4 sulfur cluster binding"/>
    <property type="evidence" value="ECO:0007669"/>
    <property type="project" value="UniProtKB-KW"/>
</dbReference>
<dbReference type="SFLD" id="SFLDF00275">
    <property type="entry name" value="adenosine_C2_methyltransferase"/>
    <property type="match status" value="1"/>
</dbReference>
<dbReference type="RefSeq" id="WP_089401110.1">
    <property type="nucleotide sequence ID" value="NZ_FZOT01000017.1"/>
</dbReference>
<proteinExistence type="inferred from homology"/>
<dbReference type="InterPro" id="IPR058240">
    <property type="entry name" value="rSAM_sf"/>
</dbReference>
<keyword evidence="9" id="KW-0479">Metal-binding</keyword>
<dbReference type="PROSITE" id="PS51918">
    <property type="entry name" value="RADICAL_SAM"/>
    <property type="match status" value="1"/>
</dbReference>
<dbReference type="SUPFAM" id="SSF102114">
    <property type="entry name" value="Radical SAM enzymes"/>
    <property type="match status" value="1"/>
</dbReference>
<keyword evidence="7 14" id="KW-0808">Transferase</keyword>
<dbReference type="SFLD" id="SFLDS00029">
    <property type="entry name" value="Radical_SAM"/>
    <property type="match status" value="1"/>
</dbReference>
<dbReference type="GO" id="GO:0005737">
    <property type="term" value="C:cytoplasm"/>
    <property type="evidence" value="ECO:0007669"/>
    <property type="project" value="UniProtKB-SubCell"/>
</dbReference>
<dbReference type="PANTHER" id="PTHR30544:SF5">
    <property type="entry name" value="RADICAL SAM CORE DOMAIN-CONTAINING PROTEIN"/>
    <property type="match status" value="1"/>
</dbReference>
<evidence type="ECO:0000256" key="7">
    <source>
        <dbReference type="ARBA" id="ARBA00022679"/>
    </source>
</evidence>
<dbReference type="GO" id="GO:0070475">
    <property type="term" value="P:rRNA base methylation"/>
    <property type="evidence" value="ECO:0007669"/>
    <property type="project" value="TreeGrafter"/>
</dbReference>
<evidence type="ECO:0000313" key="14">
    <source>
        <dbReference type="EMBL" id="SNT22222.1"/>
    </source>
</evidence>
<evidence type="ECO:0000256" key="6">
    <source>
        <dbReference type="ARBA" id="ARBA00022603"/>
    </source>
</evidence>
<evidence type="ECO:0000256" key="12">
    <source>
        <dbReference type="ARBA" id="ARBA00023157"/>
    </source>
</evidence>
<dbReference type="InterPro" id="IPR004383">
    <property type="entry name" value="rRNA_lsu_MTrfase_RlmN/Cfr"/>
</dbReference>
<dbReference type="PIRSF" id="PIRSF006004">
    <property type="entry name" value="CHP00048"/>
    <property type="match status" value="1"/>
</dbReference>
<dbReference type="InterPro" id="IPR040072">
    <property type="entry name" value="Methyltransferase_A"/>
</dbReference>
<evidence type="ECO:0000256" key="4">
    <source>
        <dbReference type="ARBA" id="ARBA00022485"/>
    </source>
</evidence>
<keyword evidence="10" id="KW-0408">Iron</keyword>
<gene>
    <name evidence="14" type="ORF">SAMN06265795_117122</name>
</gene>
<dbReference type="Pfam" id="PF04055">
    <property type="entry name" value="Radical_SAM"/>
    <property type="match status" value="1"/>
</dbReference>
<dbReference type="EMBL" id="FZOT01000017">
    <property type="protein sequence ID" value="SNT22222.1"/>
    <property type="molecule type" value="Genomic_DNA"/>
</dbReference>
<keyword evidence="8" id="KW-0949">S-adenosyl-L-methionine</keyword>
<keyword evidence="5" id="KW-0963">Cytoplasm</keyword>
<comment type="cofactor">
    <cofactor evidence="1">
        <name>[4Fe-4S] cluster</name>
        <dbReference type="ChEBI" id="CHEBI:49883"/>
    </cofactor>
</comment>
<keyword evidence="12" id="KW-1015">Disulfide bond</keyword>
<dbReference type="InterPro" id="IPR013785">
    <property type="entry name" value="Aldolase_TIM"/>
</dbReference>
<dbReference type="NCBIfam" id="NF011034">
    <property type="entry name" value="PRK14464.1"/>
    <property type="match status" value="1"/>
</dbReference>
<keyword evidence="4" id="KW-0004">4Fe-4S</keyword>
<name>A0A239KWV9_9BURK</name>
<organism evidence="14 15">
    <name type="scientific">Noviherbaspirillum humi</name>
    <dbReference type="NCBI Taxonomy" id="1688639"/>
    <lineage>
        <taxon>Bacteria</taxon>
        <taxon>Pseudomonadati</taxon>
        <taxon>Pseudomonadota</taxon>
        <taxon>Betaproteobacteria</taxon>
        <taxon>Burkholderiales</taxon>
        <taxon>Oxalobacteraceae</taxon>
        <taxon>Noviherbaspirillum</taxon>
    </lineage>
</organism>
<evidence type="ECO:0000256" key="1">
    <source>
        <dbReference type="ARBA" id="ARBA00001966"/>
    </source>
</evidence>
<keyword evidence="6 14" id="KW-0489">Methyltransferase</keyword>
<protein>
    <submittedName>
        <fullName evidence="14">23S rRNA (Adenine2503-C2)-methyltransferase</fullName>
    </submittedName>
</protein>
<dbReference type="GO" id="GO:0046872">
    <property type="term" value="F:metal ion binding"/>
    <property type="evidence" value="ECO:0007669"/>
    <property type="project" value="UniProtKB-KW"/>
</dbReference>
<reference evidence="14 15" key="1">
    <citation type="submission" date="2017-06" db="EMBL/GenBank/DDBJ databases">
        <authorList>
            <person name="Kim H.J."/>
            <person name="Triplett B.A."/>
        </authorList>
    </citation>
    <scope>NUCLEOTIDE SEQUENCE [LARGE SCALE GENOMIC DNA]</scope>
    <source>
        <strain evidence="14 15">U15</strain>
    </source>
</reference>
<sequence>MQIDSLRQRMRQFGAKPEHEQRLLRDWIQARPHDQGRRRPKDYLPLSLREARPVLESEWQGMARLLSIHPAEEGAARMLVGLVDGQVVESVLLPRGGVCISSQVGCAVGCQFCMTGRSGLIRHLTSGEMVAQVALARARQPVKKVVFMGMGEPAHNLNNVLDAIELLGTEGNFGHKNLVFSTVGDPRAFERLPQGKVKPALALSLHTTKPALRERLLPRAPKMTPRELVEHAEAYARLTDYPVQFQWTLMEGINDGDDEIDGIVEMLRGKYAVLNIIPYNTIPDLAFRRPAEERCRAIIRILHQRGILAKLRDSAAQEVDGGCGQLRARALGEEEGVMRLHPAR</sequence>
<evidence type="ECO:0000256" key="11">
    <source>
        <dbReference type="ARBA" id="ARBA00023014"/>
    </source>
</evidence>
<comment type="similarity">
    <text evidence="3">Belongs to the radical SAM superfamily. RlmN family.</text>
</comment>
<accession>A0A239KWV9</accession>
<evidence type="ECO:0000256" key="10">
    <source>
        <dbReference type="ARBA" id="ARBA00023004"/>
    </source>
</evidence>
<evidence type="ECO:0000313" key="15">
    <source>
        <dbReference type="Proteomes" id="UP000198284"/>
    </source>
</evidence>
<evidence type="ECO:0000259" key="13">
    <source>
        <dbReference type="PROSITE" id="PS51918"/>
    </source>
</evidence>
<evidence type="ECO:0000256" key="8">
    <source>
        <dbReference type="ARBA" id="ARBA00022691"/>
    </source>
</evidence>
<feature type="domain" description="Radical SAM core" evidence="13">
    <location>
        <begin position="92"/>
        <end position="318"/>
    </location>
</feature>
<keyword evidence="11" id="KW-0411">Iron-sulfur</keyword>
<dbReference type="OrthoDB" id="9793973at2"/>
<dbReference type="PANTHER" id="PTHR30544">
    <property type="entry name" value="23S RRNA METHYLTRANSFERASE"/>
    <property type="match status" value="1"/>
</dbReference>
<evidence type="ECO:0000256" key="3">
    <source>
        <dbReference type="ARBA" id="ARBA00007544"/>
    </source>
</evidence>
<dbReference type="AlphaFoldDB" id="A0A239KWV9"/>
<dbReference type="GO" id="GO:0008173">
    <property type="term" value="F:RNA methyltransferase activity"/>
    <property type="evidence" value="ECO:0007669"/>
    <property type="project" value="InterPro"/>
</dbReference>
<evidence type="ECO:0000256" key="9">
    <source>
        <dbReference type="ARBA" id="ARBA00022723"/>
    </source>
</evidence>
<evidence type="ECO:0000256" key="2">
    <source>
        <dbReference type="ARBA" id="ARBA00004496"/>
    </source>
</evidence>
<dbReference type="Gene3D" id="3.20.20.70">
    <property type="entry name" value="Aldolase class I"/>
    <property type="match status" value="1"/>
</dbReference>